<dbReference type="NCBIfam" id="NF033208">
    <property type="entry name" value="choice_anch_E"/>
    <property type="match status" value="1"/>
</dbReference>
<dbReference type="AlphaFoldDB" id="A0A8J6XI63"/>
<dbReference type="Proteomes" id="UP000629098">
    <property type="component" value="Unassembled WGS sequence"/>
</dbReference>
<accession>A0A8J6XI63</accession>
<organism evidence="2 3">
    <name type="scientific">Iningainema tapete BLCC-T55</name>
    <dbReference type="NCBI Taxonomy" id="2748662"/>
    <lineage>
        <taxon>Bacteria</taxon>
        <taxon>Bacillati</taxon>
        <taxon>Cyanobacteriota</taxon>
        <taxon>Cyanophyceae</taxon>
        <taxon>Nostocales</taxon>
        <taxon>Scytonemataceae</taxon>
        <taxon>Iningainema tapete</taxon>
    </lineage>
</organism>
<protein>
    <submittedName>
        <fullName evidence="2">PEP-CTERM sorting domain-containing protein</fullName>
    </submittedName>
</protein>
<keyword evidence="1" id="KW-0732">Signal</keyword>
<evidence type="ECO:0000313" key="2">
    <source>
        <dbReference type="EMBL" id="MBD2771874.1"/>
    </source>
</evidence>
<feature type="signal peptide" evidence="1">
    <location>
        <begin position="1"/>
        <end position="27"/>
    </location>
</feature>
<feature type="chain" id="PRO_5035148668" evidence="1">
    <location>
        <begin position="28"/>
        <end position="234"/>
    </location>
</feature>
<gene>
    <name evidence="2" type="ORF">ICL16_07145</name>
</gene>
<comment type="caution">
    <text evidence="2">The sequence shown here is derived from an EMBL/GenBank/DDBJ whole genome shotgun (WGS) entry which is preliminary data.</text>
</comment>
<reference evidence="2" key="1">
    <citation type="submission" date="2020-09" db="EMBL/GenBank/DDBJ databases">
        <title>Iningainema tapete sp. nov. (Scytonemataceae, Cyanobacteria) from greenhouses in central Florida (USA) produces two types of nodularin with biosynthetic potential for microcystin-LR and anabaenopeptins.</title>
        <authorList>
            <person name="Berthold D.E."/>
            <person name="Lefler F.W."/>
            <person name="Huang I.-S."/>
            <person name="Abdulla H."/>
            <person name="Zimba P.V."/>
            <person name="Laughinghouse H.D. IV."/>
        </authorList>
    </citation>
    <scope>NUCLEOTIDE SEQUENCE</scope>
    <source>
        <strain evidence="2">BLCCT55</strain>
    </source>
</reference>
<name>A0A8J6XI63_9CYAN</name>
<evidence type="ECO:0000313" key="3">
    <source>
        <dbReference type="Proteomes" id="UP000629098"/>
    </source>
</evidence>
<dbReference type="NCBIfam" id="TIGR02595">
    <property type="entry name" value="PEP_CTERM"/>
    <property type="match status" value="1"/>
</dbReference>
<sequence length="234" mass="24823">MNTKLLGLLTATTALTGIVATTGVANAATLSYTANTDFETTNIINSPLSIKKFDAELGILNSVKIDFTGKIQGDAGFESRDAKPATITLDFSGLLELKLADGPYLFNNINPKQSYSYNVTAYDKKLDFAGTSGNTVEGLMATQSASKTFATSEFLDYFTGMGDVNFLFSALADSKVTGSGNISSYVNTEAASSVKVTYNYTKKKKVPEPTTLLGIGLVAGYGFLSQKKKSLAKV</sequence>
<keyword evidence="3" id="KW-1185">Reference proteome</keyword>
<proteinExistence type="predicted"/>
<evidence type="ECO:0000256" key="1">
    <source>
        <dbReference type="SAM" id="SignalP"/>
    </source>
</evidence>
<dbReference type="InterPro" id="IPR013424">
    <property type="entry name" value="Ice-binding_C"/>
</dbReference>
<dbReference type="EMBL" id="JACXAE010000029">
    <property type="protein sequence ID" value="MBD2771874.1"/>
    <property type="molecule type" value="Genomic_DNA"/>
</dbReference>
<dbReference type="RefSeq" id="WP_190826163.1">
    <property type="nucleotide sequence ID" value="NZ_CAWPPI010000029.1"/>
</dbReference>